<keyword evidence="6" id="KW-0456">Lyase</keyword>
<keyword evidence="5" id="KW-0289">Folate biosynthesis</keyword>
<comment type="catalytic activity">
    <reaction evidence="1">
        <text>7,8-dihydroneopterin = 6-hydroxymethyl-7,8-dihydropterin + glycolaldehyde</text>
        <dbReference type="Rhea" id="RHEA:10540"/>
        <dbReference type="ChEBI" id="CHEBI:17001"/>
        <dbReference type="ChEBI" id="CHEBI:17071"/>
        <dbReference type="ChEBI" id="CHEBI:44841"/>
        <dbReference type="EC" id="4.1.2.25"/>
    </reaction>
</comment>
<dbReference type="GO" id="GO:0046656">
    <property type="term" value="P:folic acid biosynthetic process"/>
    <property type="evidence" value="ECO:0007669"/>
    <property type="project" value="UniProtKB-KW"/>
</dbReference>
<dbReference type="Proteomes" id="UP001175001">
    <property type="component" value="Unassembled WGS sequence"/>
</dbReference>
<comment type="similarity">
    <text evidence="3">Belongs to the DHNA family.</text>
</comment>
<dbReference type="PANTHER" id="PTHR42844">
    <property type="entry name" value="DIHYDRONEOPTERIN ALDOLASE 1-RELATED"/>
    <property type="match status" value="1"/>
</dbReference>
<dbReference type="InterPro" id="IPR006156">
    <property type="entry name" value="Dihydroneopterin_aldolase"/>
</dbReference>
<dbReference type="InterPro" id="IPR006157">
    <property type="entry name" value="FolB_dom"/>
</dbReference>
<evidence type="ECO:0000256" key="3">
    <source>
        <dbReference type="ARBA" id="ARBA00005708"/>
    </source>
</evidence>
<protein>
    <recommendedName>
        <fullName evidence="4">dihydroneopterin aldolase</fullName>
        <ecNumber evidence="4">4.1.2.25</ecNumber>
    </recommendedName>
    <alternativeName>
        <fullName evidence="7">7,8-dihydroneopterin aldolase</fullName>
    </alternativeName>
</protein>
<keyword evidence="10" id="KW-1185">Reference proteome</keyword>
<organism evidence="9 10">
    <name type="scientific">Lasiodiplodia hormozganensis</name>
    <dbReference type="NCBI Taxonomy" id="869390"/>
    <lineage>
        <taxon>Eukaryota</taxon>
        <taxon>Fungi</taxon>
        <taxon>Dikarya</taxon>
        <taxon>Ascomycota</taxon>
        <taxon>Pezizomycotina</taxon>
        <taxon>Dothideomycetes</taxon>
        <taxon>Dothideomycetes incertae sedis</taxon>
        <taxon>Botryosphaeriales</taxon>
        <taxon>Botryosphaeriaceae</taxon>
        <taxon>Lasiodiplodia</taxon>
    </lineage>
</organism>
<name>A0AA40CNJ0_9PEZI</name>
<dbReference type="GO" id="GO:0004150">
    <property type="term" value="F:dihydroneopterin aldolase activity"/>
    <property type="evidence" value="ECO:0007669"/>
    <property type="project" value="UniProtKB-EC"/>
</dbReference>
<reference evidence="9" key="1">
    <citation type="submission" date="2023-06" db="EMBL/GenBank/DDBJ databases">
        <title>Multi-omics analyses reveal the molecular pathogenesis toolkit of Lasiodiplodia hormozganensis, a cross-kingdom pathogen.</title>
        <authorList>
            <person name="Felix C."/>
            <person name="Meneses R."/>
            <person name="Goncalves M.F.M."/>
            <person name="Tilleman L."/>
            <person name="Duarte A.S."/>
            <person name="Jorrin-Novo J.V."/>
            <person name="Van De Peer Y."/>
            <person name="Deforce D."/>
            <person name="Van Nieuwerburgh F."/>
            <person name="Esteves A.C."/>
            <person name="Alves A."/>
        </authorList>
    </citation>
    <scope>NUCLEOTIDE SEQUENCE</scope>
    <source>
        <strain evidence="9">CBS 339.90</strain>
    </source>
</reference>
<evidence type="ECO:0000313" key="10">
    <source>
        <dbReference type="Proteomes" id="UP001175001"/>
    </source>
</evidence>
<evidence type="ECO:0000256" key="4">
    <source>
        <dbReference type="ARBA" id="ARBA00013043"/>
    </source>
</evidence>
<dbReference type="PANTHER" id="PTHR42844:SF1">
    <property type="entry name" value="DIHYDRONEOPTERIN ALDOLASE 1-RELATED"/>
    <property type="match status" value="1"/>
</dbReference>
<dbReference type="EMBL" id="JAUJDW010000058">
    <property type="protein sequence ID" value="KAK0645140.1"/>
    <property type="molecule type" value="Genomic_DNA"/>
</dbReference>
<dbReference type="GO" id="GO:0005737">
    <property type="term" value="C:cytoplasm"/>
    <property type="evidence" value="ECO:0007669"/>
    <property type="project" value="TreeGrafter"/>
</dbReference>
<gene>
    <name evidence="9" type="ORF">DIS24_g8190</name>
</gene>
<evidence type="ECO:0000259" key="8">
    <source>
        <dbReference type="SMART" id="SM00905"/>
    </source>
</evidence>
<dbReference type="Gene3D" id="3.30.1130.10">
    <property type="match status" value="2"/>
</dbReference>
<accession>A0AA40CNJ0</accession>
<evidence type="ECO:0000313" key="9">
    <source>
        <dbReference type="EMBL" id="KAK0645140.1"/>
    </source>
</evidence>
<dbReference type="EC" id="4.1.2.25" evidence="4"/>
<sequence>MQMPTIAHHGRIPRAFEQGEEYTKIAQYYAHEAAARWPATADTVSLSSLNMVVCAGRDVWGRTDRAQPLALSLTVASRTGFTSAAASDALDAGTVHYGHLSKNLLKAFDPSTTNNQWLSGLVVASRTSEALIATAAEGAVGAAKIDVCFPKASTLGTGAGVEWTVFYSPVGEVVSFARQLYVKGMAIPTLIGVNSNERMKKQMCLVSVWIDKVSDGAIDAYNVVEEIVLKAVENTGFETLEALAEKVAHVLFDTFIKGESSTSNLRVRIEKPSAVPLADFPAIEIYRTQ</sequence>
<comment type="pathway">
    <text evidence="2">Cofactor biosynthesis; tetrahydrofolate biosynthesis; 2-amino-4-hydroxy-6-hydroxymethyl-7,8-dihydropteridine diphosphate from 7,8-dihydroneopterin triphosphate: step 3/4.</text>
</comment>
<evidence type="ECO:0000256" key="7">
    <source>
        <dbReference type="ARBA" id="ARBA00032903"/>
    </source>
</evidence>
<dbReference type="InterPro" id="IPR043133">
    <property type="entry name" value="GTP-CH-I_C/QueF"/>
</dbReference>
<feature type="domain" description="Dihydroneopterin aldolase/epimerase" evidence="8">
    <location>
        <begin position="180"/>
        <end position="287"/>
    </location>
</feature>
<evidence type="ECO:0000256" key="2">
    <source>
        <dbReference type="ARBA" id="ARBA00005013"/>
    </source>
</evidence>
<dbReference type="NCBIfam" id="TIGR00526">
    <property type="entry name" value="folB_dom"/>
    <property type="match status" value="1"/>
</dbReference>
<dbReference type="AlphaFoldDB" id="A0AA40CNJ0"/>
<dbReference type="SUPFAM" id="SSF55620">
    <property type="entry name" value="Tetrahydrobiopterin biosynthesis enzymes-like"/>
    <property type="match status" value="1"/>
</dbReference>
<proteinExistence type="inferred from homology"/>
<dbReference type="Pfam" id="PF02152">
    <property type="entry name" value="FolB"/>
    <property type="match status" value="1"/>
</dbReference>
<evidence type="ECO:0000256" key="5">
    <source>
        <dbReference type="ARBA" id="ARBA00022909"/>
    </source>
</evidence>
<evidence type="ECO:0000256" key="1">
    <source>
        <dbReference type="ARBA" id="ARBA00001353"/>
    </source>
</evidence>
<dbReference type="SMART" id="SM00905">
    <property type="entry name" value="FolB"/>
    <property type="match status" value="1"/>
</dbReference>
<comment type="caution">
    <text evidence="9">The sequence shown here is derived from an EMBL/GenBank/DDBJ whole genome shotgun (WGS) entry which is preliminary data.</text>
</comment>
<evidence type="ECO:0000256" key="6">
    <source>
        <dbReference type="ARBA" id="ARBA00023239"/>
    </source>
</evidence>